<evidence type="ECO:0000313" key="13">
    <source>
        <dbReference type="Proteomes" id="UP001642464"/>
    </source>
</evidence>
<dbReference type="InterPro" id="IPR005131">
    <property type="entry name" value="Ser_deHydtase_bsu"/>
</dbReference>
<evidence type="ECO:0000256" key="2">
    <source>
        <dbReference type="ARBA" id="ARBA00004742"/>
    </source>
</evidence>
<name>A0ABP0PNP4_9DINO</name>
<dbReference type="EMBL" id="CAXAMM010037668">
    <property type="protein sequence ID" value="CAK9077416.1"/>
    <property type="molecule type" value="Genomic_DNA"/>
</dbReference>
<evidence type="ECO:0000256" key="3">
    <source>
        <dbReference type="ARBA" id="ARBA00022432"/>
    </source>
</evidence>
<accession>A0ABP0PNP4</accession>
<dbReference type="SUPFAM" id="SSF53756">
    <property type="entry name" value="UDP-Glycosyltransferase/glycogen phosphorylase"/>
    <property type="match status" value="1"/>
</dbReference>
<feature type="domain" description="Serine dehydratase-like alpha subunit" evidence="10">
    <location>
        <begin position="896"/>
        <end position="1173"/>
    </location>
</feature>
<evidence type="ECO:0000256" key="5">
    <source>
        <dbReference type="ARBA" id="ARBA00022679"/>
    </source>
</evidence>
<dbReference type="PANTHER" id="PTHR30182:SF1">
    <property type="entry name" value="L-SERINE DEHYDRATASE 1"/>
    <property type="match status" value="1"/>
</dbReference>
<keyword evidence="5" id="KW-0808">Transferase</keyword>
<evidence type="ECO:0000256" key="1">
    <source>
        <dbReference type="ARBA" id="ARBA00001966"/>
    </source>
</evidence>
<dbReference type="InterPro" id="IPR051318">
    <property type="entry name" value="Fe-S_L-Ser"/>
</dbReference>
<comment type="caution">
    <text evidence="12">The sequence shown here is derived from an EMBL/GenBank/DDBJ whole genome shotgun (WGS) entry which is preliminary data.</text>
</comment>
<sequence length="1233" mass="133177">MEPAVIRGEKHMAARRLSLATLPTMNAVAELTFKQIKAKSSGPQALANSAWAFATSSIKHPPLFDAIARLSMETLSEFDQQELTNLSWAFAETRCRHLPLIEASSAALVNALEVRGMSEEEVARGGYAMAWAQDRHGRPDLSRALVSHFMVGARCHSMAWGLVIQDEEWRHHAPPNGAVTALEAMARTASFDFGRDEKVVPEGDSWVASMSGEVICFVFPGAAGHVNPSLPIARRLVQQGYQVEYVCSEALRAPIAATGATFRDVDFVVVPRAAGDVSSAREMIVSTLQAYEDPGANAWALNFGSLAASKLIPIFVDFLRELAPKLLVYCPVLCSYAHLAASHLKIPDVSLLTASGPGFWDAAFTTHGGSAKQLCEAIGKNAANNKAVQEIRAFLGKPELKLNTSEPLICDYYTRLNLVTTIPSLADPLNDADAQFYREAGQDFHFIGPCLDEPGEGEKSEELELRRLWEEIQEAMAQKREIIYVSMGTVLTGDHPDHGWHGQSGTLLTGQQLCQAVYRATFRAHGDADSQLLVVALGREPAEALEGLEVPKNCRCLKHLPQVELLTKASLFVTHAGQNSFTEALSAGTPMVACPGFGDQLANAQRVERLGVGRQVPRPWALDEKQLFQEADVVSALETYEAHVCEAVGTVLRSTECRAKAGALAEEVQRGGGATKAVELILEALFDTPGFVQGAQRSSPFIDPIGTSVFELLKIGIGPSSSHTVGPMLACRNFAKRLAKQNLLSELSTILVELRGSLALTGIGHGTNKACVLGLHGVAPAEVDPATIEPFLLDVKERGKLLVGFKSDFKEITFSEEDDILLVAEELPLHPNAMICRALSADYSCLLEVRYYSTGGGFILSEEEMLAAGQSAGSASRSFPIAFRSMAELLSICEERNVDIASVVRTNEEARRSPEEVSLGLGELWAVMEQCIQRGLEPSKANALLPGPLQIHRQAPQLYATALEEQRRCEAQDLRQPVMDELRWLNCYALAVMEENACMGRLVTAPTNGAAGVVPAVLAYYMRHLRPTQPESEQKDPATFLLTAATVGVLAKEHACISGAAGGCQAEVGTATAMAAAGLMAVLNGTPRQVAAAATSALEHSLGMTCDPVLGLVQAPCIERNSMGATKAVNAVALVRSGASQSLLDLDGVLRVMKETGSAMDKRYRETALGGLAADYERSLQETPQLQEVVTSSMGFQRIQHGTKKQLKRQVTYEDLEQRLVFQRMESQAVSKC</sequence>
<keyword evidence="7" id="KW-0408">Iron</keyword>
<dbReference type="Gene3D" id="3.30.1330.90">
    <property type="entry name" value="D-3-phosphoglycerate dehydrogenase, domain 3"/>
    <property type="match status" value="1"/>
</dbReference>
<evidence type="ECO:0000256" key="8">
    <source>
        <dbReference type="ARBA" id="ARBA00023014"/>
    </source>
</evidence>
<dbReference type="Pfam" id="PF03315">
    <property type="entry name" value="SDH_beta"/>
    <property type="match status" value="1"/>
</dbReference>
<dbReference type="NCBIfam" id="TIGR00720">
    <property type="entry name" value="sda_mono"/>
    <property type="match status" value="1"/>
</dbReference>
<proteinExistence type="predicted"/>
<comment type="cofactor">
    <cofactor evidence="1">
        <name>[4Fe-4S] cluster</name>
        <dbReference type="ChEBI" id="CHEBI:49883"/>
    </cofactor>
</comment>
<dbReference type="Pfam" id="PF00201">
    <property type="entry name" value="UDPGT"/>
    <property type="match status" value="1"/>
</dbReference>
<gene>
    <name evidence="12" type="ORF">SCF082_LOCUS37139</name>
</gene>
<keyword evidence="8" id="KW-0411">Iron-sulfur</keyword>
<organism evidence="12 13">
    <name type="scientific">Durusdinium trenchii</name>
    <dbReference type="NCBI Taxonomy" id="1381693"/>
    <lineage>
        <taxon>Eukaryota</taxon>
        <taxon>Sar</taxon>
        <taxon>Alveolata</taxon>
        <taxon>Dinophyceae</taxon>
        <taxon>Suessiales</taxon>
        <taxon>Symbiodiniaceae</taxon>
        <taxon>Durusdinium</taxon>
    </lineage>
</organism>
<dbReference type="InterPro" id="IPR029009">
    <property type="entry name" value="ASB_dom_sf"/>
</dbReference>
<keyword evidence="4" id="KW-0004">4Fe-4S</keyword>
<keyword evidence="6" id="KW-0479">Metal-binding</keyword>
<evidence type="ECO:0000256" key="9">
    <source>
        <dbReference type="ARBA" id="ARBA00023239"/>
    </source>
</evidence>
<dbReference type="InterPro" id="IPR004644">
    <property type="entry name" value="Fe-S_L-Ser_mono"/>
</dbReference>
<dbReference type="SUPFAM" id="SSF143548">
    <property type="entry name" value="Serine metabolism enzymes domain"/>
    <property type="match status" value="1"/>
</dbReference>
<keyword evidence="13" id="KW-1185">Reference proteome</keyword>
<evidence type="ECO:0000259" key="11">
    <source>
        <dbReference type="Pfam" id="PF03315"/>
    </source>
</evidence>
<dbReference type="PANTHER" id="PTHR30182">
    <property type="entry name" value="L-SERINE DEHYDRATASE"/>
    <property type="match status" value="1"/>
</dbReference>
<evidence type="ECO:0000313" key="12">
    <source>
        <dbReference type="EMBL" id="CAK9077416.1"/>
    </source>
</evidence>
<dbReference type="InterPro" id="IPR005130">
    <property type="entry name" value="Ser_deHydtase-like_asu"/>
</dbReference>
<evidence type="ECO:0000256" key="6">
    <source>
        <dbReference type="ARBA" id="ARBA00022723"/>
    </source>
</evidence>
<evidence type="ECO:0000256" key="7">
    <source>
        <dbReference type="ARBA" id="ARBA00023004"/>
    </source>
</evidence>
<keyword evidence="3" id="KW-0312">Gluconeogenesis</keyword>
<feature type="domain" description="Serine dehydratase beta chain" evidence="11">
    <location>
        <begin position="708"/>
        <end position="864"/>
    </location>
</feature>
<protein>
    <submittedName>
        <fullName evidence="12">L-serine dehydratase (SDH) (L-serine deaminase) (L-SD)</fullName>
    </submittedName>
</protein>
<comment type="pathway">
    <text evidence="2">Carbohydrate biosynthesis; gluconeogenesis.</text>
</comment>
<evidence type="ECO:0000259" key="10">
    <source>
        <dbReference type="Pfam" id="PF03313"/>
    </source>
</evidence>
<reference evidence="12 13" key="1">
    <citation type="submission" date="2024-02" db="EMBL/GenBank/DDBJ databases">
        <authorList>
            <person name="Chen Y."/>
            <person name="Shah S."/>
            <person name="Dougan E. K."/>
            <person name="Thang M."/>
            <person name="Chan C."/>
        </authorList>
    </citation>
    <scope>NUCLEOTIDE SEQUENCE [LARGE SCALE GENOMIC DNA]</scope>
</reference>
<dbReference type="InterPro" id="IPR002213">
    <property type="entry name" value="UDP_glucos_trans"/>
</dbReference>
<dbReference type="Proteomes" id="UP001642464">
    <property type="component" value="Unassembled WGS sequence"/>
</dbReference>
<dbReference type="Gene3D" id="3.40.50.2000">
    <property type="entry name" value="Glycogen Phosphorylase B"/>
    <property type="match status" value="2"/>
</dbReference>
<dbReference type="Pfam" id="PF03313">
    <property type="entry name" value="SDH_alpha"/>
    <property type="match status" value="1"/>
</dbReference>
<keyword evidence="9" id="KW-0456">Lyase</keyword>
<dbReference type="CDD" id="cd03784">
    <property type="entry name" value="GT1_Gtf-like"/>
    <property type="match status" value="1"/>
</dbReference>
<evidence type="ECO:0000256" key="4">
    <source>
        <dbReference type="ARBA" id="ARBA00022485"/>
    </source>
</evidence>